<dbReference type="InterPro" id="IPR041118">
    <property type="entry name" value="Rx_N"/>
</dbReference>
<dbReference type="GO" id="GO:0006952">
    <property type="term" value="P:defense response"/>
    <property type="evidence" value="ECO:0007669"/>
    <property type="project" value="UniProtKB-KW"/>
</dbReference>
<keyword evidence="5" id="KW-0611">Plant defense</keyword>
<evidence type="ECO:0000313" key="8">
    <source>
        <dbReference type="Proteomes" id="UP000604825"/>
    </source>
</evidence>
<comment type="caution">
    <text evidence="7">The sequence shown here is derived from an EMBL/GenBank/DDBJ whole genome shotgun (WGS) entry which is preliminary data.</text>
</comment>
<dbReference type="GO" id="GO:0000166">
    <property type="term" value="F:nucleotide binding"/>
    <property type="evidence" value="ECO:0007669"/>
    <property type="project" value="UniProtKB-KW"/>
</dbReference>
<dbReference type="AlphaFoldDB" id="A0A811NEU8"/>
<evidence type="ECO:0000256" key="2">
    <source>
        <dbReference type="ARBA" id="ARBA00022614"/>
    </source>
</evidence>
<dbReference type="Proteomes" id="UP000604825">
    <property type="component" value="Unassembled WGS sequence"/>
</dbReference>
<dbReference type="Pfam" id="PF18052">
    <property type="entry name" value="Rx_N"/>
    <property type="match status" value="1"/>
</dbReference>
<evidence type="ECO:0000313" key="7">
    <source>
        <dbReference type="EMBL" id="CAD6220111.1"/>
    </source>
</evidence>
<comment type="similarity">
    <text evidence="1">Belongs to the disease resistance NB-LRR family.</text>
</comment>
<evidence type="ECO:0000256" key="1">
    <source>
        <dbReference type="ARBA" id="ARBA00008894"/>
    </source>
</evidence>
<keyword evidence="4" id="KW-0547">Nucleotide-binding</keyword>
<feature type="domain" description="Disease resistance N-terminal" evidence="6">
    <location>
        <begin position="11"/>
        <end position="91"/>
    </location>
</feature>
<evidence type="ECO:0000256" key="3">
    <source>
        <dbReference type="ARBA" id="ARBA00022737"/>
    </source>
</evidence>
<gene>
    <name evidence="7" type="ORF">NCGR_LOCUS13684</name>
</gene>
<protein>
    <recommendedName>
        <fullName evidence="6">Disease resistance N-terminal domain-containing protein</fullName>
    </recommendedName>
</protein>
<keyword evidence="8" id="KW-1185">Reference proteome</keyword>
<keyword evidence="2" id="KW-0433">Leucine-rich repeat</keyword>
<evidence type="ECO:0000259" key="6">
    <source>
        <dbReference type="Pfam" id="PF18052"/>
    </source>
</evidence>
<sequence length="123" mass="13482">MAEAIAISLSAKLAVALSRDAAVGLAPLLGIGSKISATVRDLDLLRAFLRFADSCHGTDALAAAWVKQVHDAAFELEDVAEEWCYLSGHVRARDWVHVRAWFALLKRLRKARDKLSRLSAAKE</sequence>
<evidence type="ECO:0000256" key="4">
    <source>
        <dbReference type="ARBA" id="ARBA00022741"/>
    </source>
</evidence>
<accession>A0A811NEU8</accession>
<dbReference type="EMBL" id="CAJGYO010000003">
    <property type="protein sequence ID" value="CAD6220111.1"/>
    <property type="molecule type" value="Genomic_DNA"/>
</dbReference>
<name>A0A811NEU8_9POAL</name>
<reference evidence="7" key="1">
    <citation type="submission" date="2020-10" db="EMBL/GenBank/DDBJ databases">
        <authorList>
            <person name="Han B."/>
            <person name="Lu T."/>
            <person name="Zhao Q."/>
            <person name="Huang X."/>
            <person name="Zhao Y."/>
        </authorList>
    </citation>
    <scope>NUCLEOTIDE SEQUENCE</scope>
</reference>
<proteinExistence type="inferred from homology"/>
<organism evidence="7 8">
    <name type="scientific">Miscanthus lutarioriparius</name>
    <dbReference type="NCBI Taxonomy" id="422564"/>
    <lineage>
        <taxon>Eukaryota</taxon>
        <taxon>Viridiplantae</taxon>
        <taxon>Streptophyta</taxon>
        <taxon>Embryophyta</taxon>
        <taxon>Tracheophyta</taxon>
        <taxon>Spermatophyta</taxon>
        <taxon>Magnoliopsida</taxon>
        <taxon>Liliopsida</taxon>
        <taxon>Poales</taxon>
        <taxon>Poaceae</taxon>
        <taxon>PACMAD clade</taxon>
        <taxon>Panicoideae</taxon>
        <taxon>Andropogonodae</taxon>
        <taxon>Andropogoneae</taxon>
        <taxon>Saccharinae</taxon>
        <taxon>Miscanthus</taxon>
    </lineage>
</organism>
<dbReference type="OrthoDB" id="10498180at2759"/>
<keyword evidence="3" id="KW-0677">Repeat</keyword>
<dbReference type="Gene3D" id="1.20.5.4130">
    <property type="match status" value="1"/>
</dbReference>
<evidence type="ECO:0000256" key="5">
    <source>
        <dbReference type="ARBA" id="ARBA00022821"/>
    </source>
</evidence>